<proteinExistence type="predicted"/>
<feature type="transmembrane region" description="Helical" evidence="1">
    <location>
        <begin position="15"/>
        <end position="37"/>
    </location>
</feature>
<keyword evidence="1" id="KW-0472">Membrane</keyword>
<organism evidence="2 3">
    <name type="scientific">Clostridium cavendishii DSM 21758</name>
    <dbReference type="NCBI Taxonomy" id="1121302"/>
    <lineage>
        <taxon>Bacteria</taxon>
        <taxon>Bacillati</taxon>
        <taxon>Bacillota</taxon>
        <taxon>Clostridia</taxon>
        <taxon>Eubacteriales</taxon>
        <taxon>Clostridiaceae</taxon>
        <taxon>Clostridium</taxon>
    </lineage>
</organism>
<evidence type="ECO:0000313" key="3">
    <source>
        <dbReference type="Proteomes" id="UP000184310"/>
    </source>
</evidence>
<keyword evidence="1" id="KW-0812">Transmembrane</keyword>
<dbReference type="AlphaFoldDB" id="A0A1M6MMB9"/>
<accession>A0A1M6MMB9</accession>
<sequence length="66" mass="7967">MFIEKITNMYIPKRLIILMTLNFIEAIIISKLDNIIFYMWKEIQVFIIVFLVNSFTLCYDKVIKLC</sequence>
<evidence type="ECO:0000313" key="2">
    <source>
        <dbReference type="EMBL" id="SHJ84530.1"/>
    </source>
</evidence>
<dbReference type="STRING" id="1121302.SAMN02745163_02690"/>
<reference evidence="2 3" key="1">
    <citation type="submission" date="2016-11" db="EMBL/GenBank/DDBJ databases">
        <authorList>
            <person name="Jaros S."/>
            <person name="Januszkiewicz K."/>
            <person name="Wedrychowicz H."/>
        </authorList>
    </citation>
    <scope>NUCLEOTIDE SEQUENCE [LARGE SCALE GENOMIC DNA]</scope>
    <source>
        <strain evidence="2 3">DSM 21758</strain>
    </source>
</reference>
<protein>
    <submittedName>
        <fullName evidence="2">Uncharacterized protein</fullName>
    </submittedName>
</protein>
<keyword evidence="3" id="KW-1185">Reference proteome</keyword>
<evidence type="ECO:0000256" key="1">
    <source>
        <dbReference type="SAM" id="Phobius"/>
    </source>
</evidence>
<dbReference type="EMBL" id="FQZB01000011">
    <property type="protein sequence ID" value="SHJ84530.1"/>
    <property type="molecule type" value="Genomic_DNA"/>
</dbReference>
<gene>
    <name evidence="2" type="ORF">SAMN02745163_02690</name>
</gene>
<keyword evidence="1" id="KW-1133">Transmembrane helix</keyword>
<dbReference type="Proteomes" id="UP000184310">
    <property type="component" value="Unassembled WGS sequence"/>
</dbReference>
<feature type="transmembrane region" description="Helical" evidence="1">
    <location>
        <begin position="43"/>
        <end position="63"/>
    </location>
</feature>
<name>A0A1M6MMB9_9CLOT</name>